<dbReference type="HAMAP" id="MF_00844_A">
    <property type="entry name" value="RqcH_A"/>
    <property type="match status" value="1"/>
</dbReference>
<dbReference type="AlphaFoldDB" id="A0A6B1J2A9"/>
<evidence type="ECO:0000313" key="5">
    <source>
        <dbReference type="EMBL" id="MYL69016.1"/>
    </source>
</evidence>
<comment type="similarity">
    <text evidence="1">Belongs to the NEMF family.</text>
</comment>
<feature type="region of interest" description="Disordered" evidence="2">
    <location>
        <begin position="241"/>
        <end position="273"/>
    </location>
</feature>
<dbReference type="SUPFAM" id="SSF46946">
    <property type="entry name" value="S13-like H2TH domain"/>
    <property type="match status" value="1"/>
</dbReference>
<dbReference type="PANTHER" id="PTHR15239">
    <property type="entry name" value="NUCLEAR EXPORT MEDIATOR FACTOR NEMF"/>
    <property type="match status" value="1"/>
</dbReference>
<dbReference type="GO" id="GO:0072344">
    <property type="term" value="P:rescue of stalled ribosome"/>
    <property type="evidence" value="ECO:0007669"/>
    <property type="project" value="UniProtKB-UniRule"/>
</dbReference>
<dbReference type="NCBIfam" id="NF041120">
    <property type="entry name" value="RqcH_arch"/>
    <property type="match status" value="1"/>
</dbReference>
<feature type="coiled-coil region" evidence="1">
    <location>
        <begin position="329"/>
        <end position="356"/>
    </location>
</feature>
<dbReference type="Proteomes" id="UP000452321">
    <property type="component" value="Unassembled WGS sequence"/>
</dbReference>
<sequence>MDQKRELSSIDLAALVTELNRYEGAKVDKAYLYDDDLLRLKLRDFDRGRVELMIEVGDIKRAHAADPDHVADAPGRPPNFAKMLRNRLSGADFAGVEQYEFDRILTFEFEREDQNTTLVAELFGQGNVAALDETGEVIGALSTVRLKSRTVAPGSQYEYPASRLNPLTVSRGGFDRHMRESDSDVVRTLATQLNLGGLYAEEVCTRAGVPKETPIDEATDDQLGALHDALSRIGERLRSGDIDPRVYEESVDGEGGDGGDGDGSDGRDPRVVDVTPFPLAEHEDLPSVGFDSFNAAVDEYFHRLGGEETEEGEAPADASASRPDFEEEIAKQERIIEQQKGAIEGFEEQAQAERERAELLYAHYDLVDEVISTVREARENEVPWDEIEETLAAGAERGIPAAEAVAGVDGGEGTVTVELEEEGDDGGTVTVELDASEGVEVNADRLYREAKRVEGKKEGAKEAIESTREELEAVKERKREWEEQQAADDGSGGDGGDNEEEDEEYETDWLARSSIPIRSPDDWFERFRWFHTSTGYLVIGGRNADQNEELVKKYMSKHDRFFHTQAHGGPVTLLKAAGPSESADPVDFSEETLREAAQFAVSYSSDWKDGRGAGDAYMVEPDQVSKTPESGEYIEKGSFVIRGDRTYFEDVACRIAVGVQCEPVTRAIGGPPSAIVDRAAAHVTFEPGMYAQNDAAMMAYRSLKERFNDKSFVRKVASADQLQEFLPPGGSDIVD</sequence>
<dbReference type="GO" id="GO:0000049">
    <property type="term" value="F:tRNA binding"/>
    <property type="evidence" value="ECO:0007669"/>
    <property type="project" value="UniProtKB-UniRule"/>
</dbReference>
<dbReference type="InterPro" id="IPR010979">
    <property type="entry name" value="Ribosomal_uS13-like_H2TH"/>
</dbReference>
<protein>
    <recommendedName>
        <fullName evidence="1">Archaeal Rqc2 homolog aRqcH</fullName>
        <shortName evidence="1">aRqcH</shortName>
    </recommendedName>
</protein>
<dbReference type="Gene3D" id="2.30.310.10">
    <property type="entry name" value="ibrinogen binding protein from staphylococcus aureus domain"/>
    <property type="match status" value="1"/>
</dbReference>
<feature type="compositionally biased region" description="Acidic residues" evidence="2">
    <location>
        <begin position="249"/>
        <end position="263"/>
    </location>
</feature>
<evidence type="ECO:0000313" key="4">
    <source>
        <dbReference type="EMBL" id="MYL16436.1"/>
    </source>
</evidence>
<gene>
    <name evidence="1" type="primary">rqcH</name>
    <name evidence="5" type="ORF">GLW30_14930</name>
    <name evidence="4" type="ORF">GLW36_07205</name>
</gene>
<name>A0A6B1J2A9_9EURY</name>
<feature type="domain" description="NFACT RNA-binding" evidence="3">
    <location>
        <begin position="527"/>
        <end position="643"/>
    </location>
</feature>
<dbReference type="Proteomes" id="UP000460194">
    <property type="component" value="Unassembled WGS sequence"/>
</dbReference>
<evidence type="ECO:0000256" key="1">
    <source>
        <dbReference type="HAMAP-Rule" id="MF_00844"/>
    </source>
</evidence>
<dbReference type="EMBL" id="WMFC01000028">
    <property type="protein sequence ID" value="MYL69016.1"/>
    <property type="molecule type" value="Genomic_DNA"/>
</dbReference>
<dbReference type="EMBL" id="WMEO01000008">
    <property type="protein sequence ID" value="MYL16436.1"/>
    <property type="molecule type" value="Genomic_DNA"/>
</dbReference>
<accession>A0A6B1J2A9</accession>
<keyword evidence="1" id="KW-0175">Coiled coil</keyword>
<dbReference type="GO" id="GO:0019843">
    <property type="term" value="F:rRNA binding"/>
    <property type="evidence" value="ECO:0007669"/>
    <property type="project" value="UniProtKB-UniRule"/>
</dbReference>
<keyword evidence="1" id="KW-0699">rRNA-binding</keyword>
<keyword evidence="1" id="KW-0648">Protein biosynthesis</keyword>
<comment type="subunit">
    <text evidence="1">Associates with stalled 50S ribosomal subunits.</text>
</comment>
<dbReference type="InterPro" id="IPR051608">
    <property type="entry name" value="RQC_Subunit_NEMF"/>
</dbReference>
<evidence type="ECO:0000313" key="6">
    <source>
        <dbReference type="Proteomes" id="UP000452321"/>
    </source>
</evidence>
<dbReference type="GO" id="GO:1990112">
    <property type="term" value="C:RQC complex"/>
    <property type="evidence" value="ECO:0007669"/>
    <property type="project" value="TreeGrafter"/>
</dbReference>
<dbReference type="InterPro" id="IPR043681">
    <property type="entry name" value="RqcH_archaeal"/>
</dbReference>
<proteinExistence type="inferred from homology"/>
<feature type="region of interest" description="Disordered" evidence="2">
    <location>
        <begin position="474"/>
        <end position="509"/>
    </location>
</feature>
<dbReference type="RefSeq" id="WP_159359143.1">
    <property type="nucleotide sequence ID" value="NZ_WMEO01000008.1"/>
</dbReference>
<dbReference type="PANTHER" id="PTHR15239:SF6">
    <property type="entry name" value="RIBOSOME QUALITY CONTROL COMPLEX SUBUNIT NEMF"/>
    <property type="match status" value="1"/>
</dbReference>
<reference evidence="6 7" key="1">
    <citation type="submission" date="2019-11" db="EMBL/GenBank/DDBJ databases">
        <title>Genome sequences of 17 halophilic strains isolated from different environments.</title>
        <authorList>
            <person name="Furrow R.E."/>
        </authorList>
    </citation>
    <scope>NUCLEOTIDE SEQUENCE [LARGE SCALE GENOMIC DNA]</scope>
    <source>
        <strain evidence="5 6">22502_06_Cabo</strain>
        <strain evidence="4 7">22517_05_Cabo</strain>
    </source>
</reference>
<dbReference type="GO" id="GO:0043023">
    <property type="term" value="F:ribosomal large subunit binding"/>
    <property type="evidence" value="ECO:0007669"/>
    <property type="project" value="UniProtKB-UniRule"/>
</dbReference>
<feature type="compositionally biased region" description="Acidic residues" evidence="2">
    <location>
        <begin position="496"/>
        <end position="507"/>
    </location>
</feature>
<keyword evidence="1" id="KW-0694">RNA-binding</keyword>
<organism evidence="5 6">
    <name type="scientific">Halorubrum distributum</name>
    <dbReference type="NCBI Taxonomy" id="29283"/>
    <lineage>
        <taxon>Archaea</taxon>
        <taxon>Methanobacteriati</taxon>
        <taxon>Methanobacteriota</taxon>
        <taxon>Stenosarchaea group</taxon>
        <taxon>Halobacteria</taxon>
        <taxon>Halobacteriales</taxon>
        <taxon>Haloferacaceae</taxon>
        <taxon>Halorubrum</taxon>
        <taxon>Halorubrum distributum group</taxon>
    </lineage>
</organism>
<comment type="caution">
    <text evidence="5">The sequence shown here is derived from an EMBL/GenBank/DDBJ whole genome shotgun (WGS) entry which is preliminary data.</text>
</comment>
<keyword evidence="1" id="KW-0820">tRNA-binding</keyword>
<comment type="function">
    <text evidence="1">Probably part of the ribosome quality control system (RQC). May mediate the addition of alanine residues (Ala tailing) to incompletely synthesized nascent chains from stalled ribosomes, leading to their degradation.</text>
</comment>
<evidence type="ECO:0000259" key="3">
    <source>
        <dbReference type="Pfam" id="PF05670"/>
    </source>
</evidence>
<dbReference type="Pfam" id="PF05670">
    <property type="entry name" value="NFACT-R_1"/>
    <property type="match status" value="1"/>
</dbReference>
<dbReference type="InterPro" id="IPR008532">
    <property type="entry name" value="NFACT_RNA-bd"/>
</dbReference>
<evidence type="ECO:0000313" key="7">
    <source>
        <dbReference type="Proteomes" id="UP000460194"/>
    </source>
</evidence>
<dbReference type="Pfam" id="PF05833">
    <property type="entry name" value="NFACT_N"/>
    <property type="match status" value="1"/>
</dbReference>
<evidence type="ECO:0000256" key="2">
    <source>
        <dbReference type="SAM" id="MobiDB-lite"/>
    </source>
</evidence>